<dbReference type="AlphaFoldDB" id="K0K7P8"/>
<dbReference type="Proteomes" id="UP000006281">
    <property type="component" value="Chromosome"/>
</dbReference>
<evidence type="ECO:0000313" key="1">
    <source>
        <dbReference type="EMBL" id="CCH32909.1"/>
    </source>
</evidence>
<keyword evidence="2" id="KW-1185">Reference proteome</keyword>
<protein>
    <submittedName>
        <fullName evidence="1">Uncharacterized protein</fullName>
    </submittedName>
</protein>
<proteinExistence type="predicted"/>
<evidence type="ECO:0000313" key="2">
    <source>
        <dbReference type="Proteomes" id="UP000006281"/>
    </source>
</evidence>
<dbReference type="HOGENOM" id="CLU_1123864_0_0_11"/>
<gene>
    <name evidence="1" type="ordered locus">BN6_56500</name>
</gene>
<dbReference type="STRING" id="1179773.BN6_56500"/>
<dbReference type="RefSeq" id="WP_015103021.1">
    <property type="nucleotide sequence ID" value="NC_019673.1"/>
</dbReference>
<dbReference type="PATRIC" id="fig|1179773.3.peg.5690"/>
<dbReference type="eggNOG" id="COG3209">
    <property type="taxonomic scope" value="Bacteria"/>
</dbReference>
<name>K0K7P8_SACES</name>
<dbReference type="EMBL" id="HE804045">
    <property type="protein sequence ID" value="CCH32909.1"/>
    <property type="molecule type" value="Genomic_DNA"/>
</dbReference>
<organism evidence="1 2">
    <name type="scientific">Saccharothrix espanaensis (strain ATCC 51144 / DSM 44229 / JCM 9112 / NBRC 15066 / NRRL 15764)</name>
    <dbReference type="NCBI Taxonomy" id="1179773"/>
    <lineage>
        <taxon>Bacteria</taxon>
        <taxon>Bacillati</taxon>
        <taxon>Actinomycetota</taxon>
        <taxon>Actinomycetes</taxon>
        <taxon>Pseudonocardiales</taxon>
        <taxon>Pseudonocardiaceae</taxon>
        <taxon>Saccharothrix</taxon>
    </lineage>
</organism>
<dbReference type="KEGG" id="sesp:BN6_56500"/>
<sequence length="247" mass="26124">MIQPTLLALRTNLFTDYASFFIVAQADPLLDKFAELAAAHDMSWLHRREAVFDVCCALTVQGVALADLAPAALIHHGHETRGVKRPCGQARGTRTGSSDHLPGMSCTAWGTSLTGHPRPCAPRCTAVKMPEGLAEELAKADRLGVKPVAPGTAEFDVVIDNVVVKWAVREDGSLVVVPKNIDGAGEISHSVLTRGAPVRAAGEASIGGNAQIGYFGLKITNHSGHFWPSLESLQIGLDAFAAAGVRF</sequence>
<accession>K0K7P8</accession>
<reference evidence="1 2" key="1">
    <citation type="journal article" date="2012" name="BMC Genomics">
        <title>Complete genome sequence of Saccharothrix espanaensis DSM 44229T and comparison to the other completely sequenced Pseudonocardiaceae.</title>
        <authorList>
            <person name="Strobel T."/>
            <person name="Al-Dilaimi A."/>
            <person name="Blom J."/>
            <person name="Gessner A."/>
            <person name="Kalinowski J."/>
            <person name="Luzhetska M."/>
            <person name="Puhler A."/>
            <person name="Szczepanowski R."/>
            <person name="Bechthold A."/>
            <person name="Ruckert C."/>
        </authorList>
    </citation>
    <scope>NUCLEOTIDE SEQUENCE [LARGE SCALE GENOMIC DNA]</scope>
    <source>
        <strain evidence="2">ATCC 51144 / DSM 44229 / JCM 9112 / NBRC 15066 / NRRL 15764</strain>
    </source>
</reference>